<dbReference type="GO" id="GO:0000287">
    <property type="term" value="F:magnesium ion binding"/>
    <property type="evidence" value="ECO:0007669"/>
    <property type="project" value="UniProtKB-UniRule"/>
</dbReference>
<dbReference type="EC" id="1.1.1.262" evidence="7"/>
<feature type="binding site" evidence="7">
    <location>
        <position position="136"/>
    </location>
    <ligand>
        <name>substrate</name>
    </ligand>
</feature>
<dbReference type="AlphaFoldDB" id="A0A8J2YV19"/>
<keyword evidence="6 7" id="KW-0664">Pyridoxine biosynthesis</keyword>
<name>A0A8J2YV19_9PROT</name>
<comment type="similarity">
    <text evidence="7">Belongs to the PdxA family.</text>
</comment>
<comment type="miscellaneous">
    <text evidence="7">The active site is located at the dimer interface.</text>
</comment>
<feature type="binding site" evidence="7">
    <location>
        <position position="266"/>
    </location>
    <ligand>
        <name>a divalent metal cation</name>
        <dbReference type="ChEBI" id="CHEBI:60240"/>
        <note>ligand shared between dimeric partners</note>
    </ligand>
</feature>
<keyword evidence="4 7" id="KW-0560">Oxidoreductase</keyword>
<dbReference type="SUPFAM" id="SSF53659">
    <property type="entry name" value="Isocitrate/Isopropylmalate dehydrogenase-like"/>
    <property type="match status" value="1"/>
</dbReference>
<comment type="caution">
    <text evidence="8">The sequence shown here is derived from an EMBL/GenBank/DDBJ whole genome shotgun (WGS) entry which is preliminary data.</text>
</comment>
<dbReference type="GO" id="GO:0042823">
    <property type="term" value="P:pyridoxal phosphate biosynthetic process"/>
    <property type="evidence" value="ECO:0007669"/>
    <property type="project" value="UniProtKB-UniRule"/>
</dbReference>
<feature type="binding site" evidence="7">
    <location>
        <position position="292"/>
    </location>
    <ligand>
        <name>substrate</name>
    </ligand>
</feature>
<evidence type="ECO:0000256" key="1">
    <source>
        <dbReference type="ARBA" id="ARBA00022490"/>
    </source>
</evidence>
<dbReference type="GO" id="GO:0050570">
    <property type="term" value="F:4-hydroxythreonine-4-phosphate dehydrogenase activity"/>
    <property type="evidence" value="ECO:0007669"/>
    <property type="project" value="UniProtKB-UniRule"/>
</dbReference>
<keyword evidence="7" id="KW-0862">Zinc</keyword>
<evidence type="ECO:0000313" key="8">
    <source>
        <dbReference type="EMBL" id="GGF25222.1"/>
    </source>
</evidence>
<comment type="pathway">
    <text evidence="7">Cofactor biosynthesis; pyridoxine 5'-phosphate biosynthesis; pyridoxine 5'-phosphate from D-erythrose 4-phosphate: step 4/5.</text>
</comment>
<dbReference type="InterPro" id="IPR037510">
    <property type="entry name" value="PdxA"/>
</dbReference>
<evidence type="ECO:0000256" key="5">
    <source>
        <dbReference type="ARBA" id="ARBA00023027"/>
    </source>
</evidence>
<evidence type="ECO:0000256" key="7">
    <source>
        <dbReference type="HAMAP-Rule" id="MF_00536"/>
    </source>
</evidence>
<feature type="binding site" evidence="7">
    <location>
        <position position="274"/>
    </location>
    <ligand>
        <name>substrate</name>
    </ligand>
</feature>
<dbReference type="GO" id="GO:0051287">
    <property type="term" value="F:NAD binding"/>
    <property type="evidence" value="ECO:0007669"/>
    <property type="project" value="InterPro"/>
</dbReference>
<feature type="binding site" evidence="7">
    <location>
        <position position="211"/>
    </location>
    <ligand>
        <name>a divalent metal cation</name>
        <dbReference type="ChEBI" id="CHEBI:60240"/>
        <note>ligand shared between dimeric partners</note>
    </ligand>
</feature>
<keyword evidence="9" id="KW-1185">Reference proteome</keyword>
<keyword evidence="3 7" id="KW-0521">NADP</keyword>
<evidence type="ECO:0000256" key="2">
    <source>
        <dbReference type="ARBA" id="ARBA00022723"/>
    </source>
</evidence>
<dbReference type="Pfam" id="PF04166">
    <property type="entry name" value="PdxA"/>
    <property type="match status" value="1"/>
</dbReference>
<reference evidence="8" key="1">
    <citation type="journal article" date="2014" name="Int. J. Syst. Evol. Microbiol.">
        <title>Complete genome sequence of Corynebacterium casei LMG S-19264T (=DSM 44701T), isolated from a smear-ripened cheese.</title>
        <authorList>
            <consortium name="US DOE Joint Genome Institute (JGI-PGF)"/>
            <person name="Walter F."/>
            <person name="Albersmeier A."/>
            <person name="Kalinowski J."/>
            <person name="Ruckert C."/>
        </authorList>
    </citation>
    <scope>NUCLEOTIDE SEQUENCE</scope>
    <source>
        <strain evidence="8">CGMCC 1.15725</strain>
    </source>
</reference>
<dbReference type="HAMAP" id="MF_00536">
    <property type="entry name" value="PdxA"/>
    <property type="match status" value="1"/>
</dbReference>
<evidence type="ECO:0000313" key="9">
    <source>
        <dbReference type="Proteomes" id="UP000646365"/>
    </source>
</evidence>
<comment type="subunit">
    <text evidence="7">Homodimer.</text>
</comment>
<dbReference type="NCBIfam" id="TIGR00557">
    <property type="entry name" value="pdxA"/>
    <property type="match status" value="1"/>
</dbReference>
<comment type="cofactor">
    <cofactor evidence="7">
        <name>Zn(2+)</name>
        <dbReference type="ChEBI" id="CHEBI:29105"/>
    </cofactor>
    <cofactor evidence="7">
        <name>Mg(2+)</name>
        <dbReference type="ChEBI" id="CHEBI:18420"/>
    </cofactor>
    <cofactor evidence="7">
        <name>Co(2+)</name>
        <dbReference type="ChEBI" id="CHEBI:48828"/>
    </cofactor>
    <text evidence="7">Binds 1 divalent metal cation per subunit. Can use ions such as Zn(2+), Mg(2+) or Co(2+).</text>
</comment>
<dbReference type="PANTHER" id="PTHR30004:SF6">
    <property type="entry name" value="D-THREONATE 4-PHOSPHATE DEHYDROGENASE"/>
    <property type="match status" value="1"/>
</dbReference>
<feature type="binding site" evidence="7">
    <location>
        <position position="135"/>
    </location>
    <ligand>
        <name>substrate</name>
    </ligand>
</feature>
<evidence type="ECO:0000256" key="4">
    <source>
        <dbReference type="ARBA" id="ARBA00023002"/>
    </source>
</evidence>
<dbReference type="EMBL" id="BMJQ01000008">
    <property type="protein sequence ID" value="GGF25222.1"/>
    <property type="molecule type" value="Genomic_DNA"/>
</dbReference>
<keyword evidence="7" id="KW-0460">Magnesium</keyword>
<dbReference type="PANTHER" id="PTHR30004">
    <property type="entry name" value="4-HYDROXYTHREONINE-4-PHOSPHATE DEHYDROGENASE"/>
    <property type="match status" value="1"/>
</dbReference>
<dbReference type="NCBIfam" id="NF003699">
    <property type="entry name" value="PRK05312.1"/>
    <property type="match status" value="1"/>
</dbReference>
<dbReference type="GO" id="GO:0008270">
    <property type="term" value="F:zinc ion binding"/>
    <property type="evidence" value="ECO:0007669"/>
    <property type="project" value="UniProtKB-UniRule"/>
</dbReference>
<sequence>MPPLVLTMGEPAGIGGELAFAAWSRRAAGVPCFALLDDPERLGALARSLGLKLPIRPIEHAADAEAVWASALPVLPIPLAARVVPGKPDPANAGAIIRAIERAVALVTAGEASALVTNPIQKQVLIEAGFRHPGHTEFLADLAGPGAVPVMMLTCPGLRVVPITIHQSLQSAIADLSIDKITTVARITAAALTRDFGIARPTLAVSGLNPHAGEGGAFGREEIDVIAPAIQRLCAEGIEVEGPLPADTMFHVRARQTYDAALCMYHDQALIPIKTIDFERGVNVTLGLPFVRTSPDHGTALNLAGTGKASPESLIAALVTADQMARTRAAAR</sequence>
<dbReference type="GO" id="GO:0008615">
    <property type="term" value="P:pyridoxine biosynthetic process"/>
    <property type="evidence" value="ECO:0007669"/>
    <property type="project" value="UniProtKB-UniRule"/>
</dbReference>
<keyword evidence="1 7" id="KW-0963">Cytoplasm</keyword>
<comment type="subcellular location">
    <subcellularLocation>
        <location evidence="7">Cytoplasm</location>
    </subcellularLocation>
</comment>
<dbReference type="GO" id="GO:0005737">
    <property type="term" value="C:cytoplasm"/>
    <property type="evidence" value="ECO:0007669"/>
    <property type="project" value="UniProtKB-SubCell"/>
</dbReference>
<comment type="catalytic activity">
    <reaction evidence="7">
        <text>4-(phosphooxy)-L-threonine + NAD(+) = 3-amino-2-oxopropyl phosphate + CO2 + NADH</text>
        <dbReference type="Rhea" id="RHEA:32275"/>
        <dbReference type="ChEBI" id="CHEBI:16526"/>
        <dbReference type="ChEBI" id="CHEBI:57279"/>
        <dbReference type="ChEBI" id="CHEBI:57540"/>
        <dbReference type="ChEBI" id="CHEBI:57945"/>
        <dbReference type="ChEBI" id="CHEBI:58452"/>
        <dbReference type="EC" id="1.1.1.262"/>
    </reaction>
</comment>
<proteinExistence type="inferred from homology"/>
<reference evidence="8" key="2">
    <citation type="submission" date="2020-09" db="EMBL/GenBank/DDBJ databases">
        <authorList>
            <person name="Sun Q."/>
            <person name="Zhou Y."/>
        </authorList>
    </citation>
    <scope>NUCLEOTIDE SEQUENCE</scope>
    <source>
        <strain evidence="8">CGMCC 1.15725</strain>
    </source>
</reference>
<dbReference type="GO" id="GO:0050897">
    <property type="term" value="F:cobalt ion binding"/>
    <property type="evidence" value="ECO:0007669"/>
    <property type="project" value="UniProtKB-UniRule"/>
</dbReference>
<protein>
    <recommendedName>
        <fullName evidence="7">4-hydroxythreonine-4-phosphate dehydrogenase</fullName>
        <ecNumber evidence="7">1.1.1.262</ecNumber>
    </recommendedName>
    <alternativeName>
        <fullName evidence="7">4-(phosphohydroxy)-L-threonine dehydrogenase</fullName>
    </alternativeName>
</protein>
<comment type="function">
    <text evidence="7">Catalyzes the NAD(P)-dependent oxidation of 4-(phosphooxy)-L-threonine (HTP) into 2-amino-3-oxo-4-(phosphooxy)butyric acid which spontaneously decarboxylates to form 3-amino-2-oxopropyl phosphate (AHAP).</text>
</comment>
<evidence type="ECO:0000256" key="6">
    <source>
        <dbReference type="ARBA" id="ARBA00023096"/>
    </source>
</evidence>
<keyword evidence="2 7" id="KW-0479">Metal-binding</keyword>
<dbReference type="Gene3D" id="3.40.718.10">
    <property type="entry name" value="Isopropylmalate Dehydrogenase"/>
    <property type="match status" value="1"/>
</dbReference>
<dbReference type="RefSeq" id="WP_189047869.1">
    <property type="nucleotide sequence ID" value="NZ_BMJQ01000008.1"/>
</dbReference>
<organism evidence="8 9">
    <name type="scientific">Aliidongia dinghuensis</name>
    <dbReference type="NCBI Taxonomy" id="1867774"/>
    <lineage>
        <taxon>Bacteria</taxon>
        <taxon>Pseudomonadati</taxon>
        <taxon>Pseudomonadota</taxon>
        <taxon>Alphaproteobacteria</taxon>
        <taxon>Rhodospirillales</taxon>
        <taxon>Dongiaceae</taxon>
        <taxon>Aliidongia</taxon>
    </lineage>
</organism>
<feature type="binding site" evidence="7">
    <location>
        <position position="283"/>
    </location>
    <ligand>
        <name>substrate</name>
    </ligand>
</feature>
<dbReference type="InterPro" id="IPR005255">
    <property type="entry name" value="PdxA_fam"/>
</dbReference>
<keyword evidence="5 7" id="KW-0520">NAD</keyword>
<keyword evidence="7" id="KW-0170">Cobalt</keyword>
<feature type="binding site" evidence="7">
    <location>
        <position position="166"/>
    </location>
    <ligand>
        <name>a divalent metal cation</name>
        <dbReference type="ChEBI" id="CHEBI:60240"/>
        <note>ligand shared between dimeric partners</note>
    </ligand>
</feature>
<accession>A0A8J2YV19</accession>
<dbReference type="Proteomes" id="UP000646365">
    <property type="component" value="Unassembled WGS sequence"/>
</dbReference>
<dbReference type="UniPathway" id="UPA00244">
    <property type="reaction ID" value="UER00312"/>
</dbReference>
<gene>
    <name evidence="7 8" type="primary">pdxA</name>
    <name evidence="8" type="ORF">GCM10011611_34080</name>
</gene>
<evidence type="ECO:0000256" key="3">
    <source>
        <dbReference type="ARBA" id="ARBA00022857"/>
    </source>
</evidence>